<name>K2BWI2_9BACT</name>
<dbReference type="GO" id="GO:0016787">
    <property type="term" value="F:hydrolase activity"/>
    <property type="evidence" value="ECO:0007669"/>
    <property type="project" value="UniProtKB-KW"/>
</dbReference>
<dbReference type="PANTHER" id="PTHR43046">
    <property type="entry name" value="GDP-MANNOSE MANNOSYL HYDROLASE"/>
    <property type="match status" value="1"/>
</dbReference>
<reference evidence="4" key="1">
    <citation type="journal article" date="2012" name="Science">
        <title>Fermentation, hydrogen, and sulfur metabolism in multiple uncultivated bacterial phyla.</title>
        <authorList>
            <person name="Wrighton K.C."/>
            <person name="Thomas B.C."/>
            <person name="Sharon I."/>
            <person name="Miller C.S."/>
            <person name="Castelle C.J."/>
            <person name="VerBerkmoes N.C."/>
            <person name="Wilkins M.J."/>
            <person name="Hettich R.L."/>
            <person name="Lipton M.S."/>
            <person name="Williams K.H."/>
            <person name="Long P.E."/>
            <person name="Banfield J.F."/>
        </authorList>
    </citation>
    <scope>NUCLEOTIDE SEQUENCE [LARGE SCALE GENOMIC DNA]</scope>
</reference>
<dbReference type="AlphaFoldDB" id="K2BWI2"/>
<keyword evidence="2 4" id="KW-0378">Hydrolase</keyword>
<dbReference type="InterPro" id="IPR020476">
    <property type="entry name" value="Nudix_hydrolase"/>
</dbReference>
<dbReference type="Pfam" id="PF00293">
    <property type="entry name" value="NUDIX"/>
    <property type="match status" value="1"/>
</dbReference>
<evidence type="ECO:0000256" key="1">
    <source>
        <dbReference type="ARBA" id="ARBA00001946"/>
    </source>
</evidence>
<evidence type="ECO:0000256" key="2">
    <source>
        <dbReference type="ARBA" id="ARBA00022801"/>
    </source>
</evidence>
<protein>
    <submittedName>
        <fullName evidence="4">NUDIX hydrolase</fullName>
    </submittedName>
</protein>
<evidence type="ECO:0000313" key="4">
    <source>
        <dbReference type="EMBL" id="EKD66594.1"/>
    </source>
</evidence>
<comment type="caution">
    <text evidence="4">The sequence shown here is derived from an EMBL/GenBank/DDBJ whole genome shotgun (WGS) entry which is preliminary data.</text>
</comment>
<dbReference type="PRINTS" id="PR00502">
    <property type="entry name" value="NUDIXFAMILY"/>
</dbReference>
<dbReference type="Gene3D" id="3.90.79.10">
    <property type="entry name" value="Nucleoside Triphosphate Pyrophosphohydrolase"/>
    <property type="match status" value="1"/>
</dbReference>
<dbReference type="InterPro" id="IPR015797">
    <property type="entry name" value="NUDIX_hydrolase-like_dom_sf"/>
</dbReference>
<proteinExistence type="predicted"/>
<dbReference type="PROSITE" id="PS51462">
    <property type="entry name" value="NUDIX"/>
    <property type="match status" value="1"/>
</dbReference>
<gene>
    <name evidence="4" type="ORF">ACD_49C00029G0022</name>
</gene>
<dbReference type="EMBL" id="AMFJ01021615">
    <property type="protein sequence ID" value="EKD66594.1"/>
    <property type="molecule type" value="Genomic_DNA"/>
</dbReference>
<organism evidence="4">
    <name type="scientific">uncultured bacterium</name>
    <name type="common">gcode 4</name>
    <dbReference type="NCBI Taxonomy" id="1234023"/>
    <lineage>
        <taxon>Bacteria</taxon>
        <taxon>environmental samples</taxon>
    </lineage>
</organism>
<dbReference type="InterPro" id="IPR000086">
    <property type="entry name" value="NUDIX_hydrolase_dom"/>
</dbReference>
<feature type="domain" description="Nudix hydrolase" evidence="3">
    <location>
        <begin position="4"/>
        <end position="125"/>
    </location>
</feature>
<comment type="cofactor">
    <cofactor evidence="1">
        <name>Mg(2+)</name>
        <dbReference type="ChEBI" id="CHEBI:18420"/>
    </cofactor>
</comment>
<dbReference type="SUPFAM" id="SSF55811">
    <property type="entry name" value="Nudix"/>
    <property type="match status" value="1"/>
</dbReference>
<sequence length="141" mass="16625">MQQTFTIGTFGIITNEQNHVLLCLRTDCNYWNLPGGGLEKWESPSQWVIREIKEETGLDAEVMKLHGIYSKLHKNEIVFSFECRIIGGEITLNKEARDIRYFPSHEIPENTFWNHIERIKDFFENQNEVILKTQIKRSVIK</sequence>
<dbReference type="PANTHER" id="PTHR43046:SF2">
    <property type="entry name" value="8-OXO-DGTP DIPHOSPHATASE-RELATED"/>
    <property type="match status" value="1"/>
</dbReference>
<evidence type="ECO:0000259" key="3">
    <source>
        <dbReference type="PROSITE" id="PS51462"/>
    </source>
</evidence>
<accession>K2BWI2</accession>